<accession>A0A0A9EGT4</accession>
<organism evidence="1">
    <name type="scientific">Arundo donax</name>
    <name type="common">Giant reed</name>
    <name type="synonym">Donax arundinaceus</name>
    <dbReference type="NCBI Taxonomy" id="35708"/>
    <lineage>
        <taxon>Eukaryota</taxon>
        <taxon>Viridiplantae</taxon>
        <taxon>Streptophyta</taxon>
        <taxon>Embryophyta</taxon>
        <taxon>Tracheophyta</taxon>
        <taxon>Spermatophyta</taxon>
        <taxon>Magnoliopsida</taxon>
        <taxon>Liliopsida</taxon>
        <taxon>Poales</taxon>
        <taxon>Poaceae</taxon>
        <taxon>PACMAD clade</taxon>
        <taxon>Arundinoideae</taxon>
        <taxon>Arundineae</taxon>
        <taxon>Arundo</taxon>
    </lineage>
</organism>
<name>A0A0A9EGT4_ARUDO</name>
<sequence length="83" mass="9605">MLSETNYGKLRTIYNLQGSSSRQSTSAEICSVIHQCRNMFSDPHNPWKKYGLIPLKKPTVPTVKWKFTIFKRNNMILTAWNGT</sequence>
<dbReference type="EMBL" id="GBRH01198599">
    <property type="protein sequence ID" value="JAD99296.1"/>
    <property type="molecule type" value="Transcribed_RNA"/>
</dbReference>
<proteinExistence type="predicted"/>
<protein>
    <submittedName>
        <fullName evidence="1">Uncharacterized protein</fullName>
    </submittedName>
</protein>
<reference evidence="1" key="1">
    <citation type="submission" date="2014-09" db="EMBL/GenBank/DDBJ databases">
        <authorList>
            <person name="Magalhaes I.L.F."/>
            <person name="Oliveira U."/>
            <person name="Santos F.R."/>
            <person name="Vidigal T.H.D.A."/>
            <person name="Brescovit A.D."/>
            <person name="Santos A.J."/>
        </authorList>
    </citation>
    <scope>NUCLEOTIDE SEQUENCE</scope>
    <source>
        <tissue evidence="1">Shoot tissue taken approximately 20 cm above the soil surface</tissue>
    </source>
</reference>
<evidence type="ECO:0000313" key="1">
    <source>
        <dbReference type="EMBL" id="JAD99296.1"/>
    </source>
</evidence>
<dbReference type="AlphaFoldDB" id="A0A0A9EGT4"/>
<reference evidence="1" key="2">
    <citation type="journal article" date="2015" name="Data Brief">
        <title>Shoot transcriptome of the giant reed, Arundo donax.</title>
        <authorList>
            <person name="Barrero R.A."/>
            <person name="Guerrero F.D."/>
            <person name="Moolhuijzen P."/>
            <person name="Goolsby J.A."/>
            <person name="Tidwell J."/>
            <person name="Bellgard S.E."/>
            <person name="Bellgard M.I."/>
        </authorList>
    </citation>
    <scope>NUCLEOTIDE SEQUENCE</scope>
    <source>
        <tissue evidence="1">Shoot tissue taken approximately 20 cm above the soil surface</tissue>
    </source>
</reference>